<comment type="similarity">
    <text evidence="11">Belongs to the KdpC family.</text>
</comment>
<keyword evidence="5 11" id="KW-0547">Nucleotide-binding</keyword>
<evidence type="ECO:0000256" key="6">
    <source>
        <dbReference type="ARBA" id="ARBA00022840"/>
    </source>
</evidence>
<dbReference type="OrthoDB" id="9788285at2"/>
<dbReference type="PIRSF" id="PIRSF001296">
    <property type="entry name" value="K_ATPase_KdpC"/>
    <property type="match status" value="1"/>
</dbReference>
<protein>
    <recommendedName>
        <fullName evidence="11">Potassium-transporting ATPase KdpC subunit</fullName>
    </recommendedName>
    <alternativeName>
        <fullName evidence="11">ATP phosphohydrolase [potassium-transporting] C chain</fullName>
    </alternativeName>
    <alternativeName>
        <fullName evidence="11">Potassium-binding and translocating subunit C</fullName>
    </alternativeName>
    <alternativeName>
        <fullName evidence="11">Potassium-translocating ATPase C chain</fullName>
    </alternativeName>
</protein>
<evidence type="ECO:0000256" key="4">
    <source>
        <dbReference type="ARBA" id="ARBA00022692"/>
    </source>
</evidence>
<evidence type="ECO:0000256" key="7">
    <source>
        <dbReference type="ARBA" id="ARBA00022958"/>
    </source>
</evidence>
<comment type="caution">
    <text evidence="12">The sequence shown here is derived from an EMBL/GenBank/DDBJ whole genome shotgun (WGS) entry which is preliminary data.</text>
</comment>
<keyword evidence="4 11" id="KW-0812">Transmembrane</keyword>
<organism evidence="12 13">
    <name type="scientific">Mycoplana dimorpha</name>
    <dbReference type="NCBI Taxonomy" id="28320"/>
    <lineage>
        <taxon>Bacteria</taxon>
        <taxon>Pseudomonadati</taxon>
        <taxon>Pseudomonadota</taxon>
        <taxon>Alphaproteobacteria</taxon>
        <taxon>Hyphomicrobiales</taxon>
        <taxon>Rhizobiaceae</taxon>
        <taxon>Mycoplana</taxon>
    </lineage>
</organism>
<gene>
    <name evidence="11" type="primary">kdpC</name>
    <name evidence="12" type="ORF">C7449_101628</name>
</gene>
<dbReference type="Pfam" id="PF02669">
    <property type="entry name" value="KdpC"/>
    <property type="match status" value="1"/>
</dbReference>
<dbReference type="NCBIfam" id="TIGR00681">
    <property type="entry name" value="kdpC"/>
    <property type="match status" value="1"/>
</dbReference>
<evidence type="ECO:0000256" key="2">
    <source>
        <dbReference type="ARBA" id="ARBA00022475"/>
    </source>
</evidence>
<dbReference type="GO" id="GO:0008556">
    <property type="term" value="F:P-type potassium transmembrane transporter activity"/>
    <property type="evidence" value="ECO:0007669"/>
    <property type="project" value="InterPro"/>
</dbReference>
<keyword evidence="9 11" id="KW-0406">Ion transport</keyword>
<sequence>MLSQLRPALVLTLALTAITGLSYPLAITGIAQALMPRQANGSLILKDGAVIGSELIGQNFASEQFFWPRPSATGPEPYNASASTGSNLGTTSVKLKERVAADIARLRAAGIAGAVPADAGTASGSGLDPHISPEFARAQVARVAKARGLPEADVAARVEQATESRLFGIIGEPRVNVLKLNLALDAPGNR</sequence>
<keyword evidence="7 11" id="KW-0630">Potassium</keyword>
<comment type="function">
    <text evidence="11">Part of the high-affinity ATP-driven potassium transport (or Kdp) system, which catalyzes the hydrolysis of ATP coupled with the electrogenic transport of potassium into the cytoplasm. This subunit acts as a catalytic chaperone that increases the ATP-binding affinity of the ATP-hydrolyzing subunit KdpB by the formation of a transient KdpB/KdpC/ATP ternary complex.</text>
</comment>
<keyword evidence="10 11" id="KW-0472">Membrane</keyword>
<evidence type="ECO:0000256" key="5">
    <source>
        <dbReference type="ARBA" id="ARBA00022741"/>
    </source>
</evidence>
<dbReference type="PANTHER" id="PTHR30042">
    <property type="entry name" value="POTASSIUM-TRANSPORTING ATPASE C CHAIN"/>
    <property type="match status" value="1"/>
</dbReference>
<evidence type="ECO:0000256" key="11">
    <source>
        <dbReference type="HAMAP-Rule" id="MF_00276"/>
    </source>
</evidence>
<dbReference type="GO" id="GO:0005524">
    <property type="term" value="F:ATP binding"/>
    <property type="evidence" value="ECO:0007669"/>
    <property type="project" value="UniProtKB-UniRule"/>
</dbReference>
<evidence type="ECO:0000313" key="13">
    <source>
        <dbReference type="Proteomes" id="UP000241247"/>
    </source>
</evidence>
<keyword evidence="1 11" id="KW-0813">Transport</keyword>
<evidence type="ECO:0000256" key="3">
    <source>
        <dbReference type="ARBA" id="ARBA00022538"/>
    </source>
</evidence>
<dbReference type="RefSeq" id="WP_108001283.1">
    <property type="nucleotide sequence ID" value="NZ_JBHEEX010000006.1"/>
</dbReference>
<keyword evidence="6 11" id="KW-0067">ATP-binding</keyword>
<proteinExistence type="inferred from homology"/>
<evidence type="ECO:0000256" key="1">
    <source>
        <dbReference type="ARBA" id="ARBA00022448"/>
    </source>
</evidence>
<dbReference type="GO" id="GO:0005886">
    <property type="term" value="C:plasma membrane"/>
    <property type="evidence" value="ECO:0007669"/>
    <property type="project" value="UniProtKB-SubCell"/>
</dbReference>
<dbReference type="EMBL" id="PZZZ01000001">
    <property type="protein sequence ID" value="PTM98961.1"/>
    <property type="molecule type" value="Genomic_DNA"/>
</dbReference>
<evidence type="ECO:0000256" key="8">
    <source>
        <dbReference type="ARBA" id="ARBA00022989"/>
    </source>
</evidence>
<evidence type="ECO:0000313" key="12">
    <source>
        <dbReference type="EMBL" id="PTM98961.1"/>
    </source>
</evidence>
<dbReference type="InterPro" id="IPR003820">
    <property type="entry name" value="KdpC"/>
</dbReference>
<keyword evidence="8 11" id="KW-1133">Transmembrane helix</keyword>
<comment type="subunit">
    <text evidence="11">The system is composed of three essential subunits: KdpA, KdpB and KdpC.</text>
</comment>
<comment type="subcellular location">
    <subcellularLocation>
        <location evidence="11">Cell membrane</location>
        <topology evidence="11">Single-pass membrane protein</topology>
    </subcellularLocation>
</comment>
<dbReference type="AlphaFoldDB" id="A0A2T5BIZ5"/>
<dbReference type="Proteomes" id="UP000241247">
    <property type="component" value="Unassembled WGS sequence"/>
</dbReference>
<evidence type="ECO:0000256" key="9">
    <source>
        <dbReference type="ARBA" id="ARBA00023065"/>
    </source>
</evidence>
<keyword evidence="3 11" id="KW-0633">Potassium transport</keyword>
<reference evidence="12 13" key="1">
    <citation type="submission" date="2018-04" db="EMBL/GenBank/DDBJ databases">
        <title>Genomic Encyclopedia of Type Strains, Phase IV (KMG-IV): sequencing the most valuable type-strain genomes for metagenomic binning, comparative biology and taxonomic classification.</title>
        <authorList>
            <person name="Goeker M."/>
        </authorList>
    </citation>
    <scope>NUCLEOTIDE SEQUENCE [LARGE SCALE GENOMIC DNA]</scope>
    <source>
        <strain evidence="12 13">DSM 7138</strain>
    </source>
</reference>
<evidence type="ECO:0000256" key="10">
    <source>
        <dbReference type="ARBA" id="ARBA00023136"/>
    </source>
</evidence>
<dbReference type="PANTHER" id="PTHR30042:SF2">
    <property type="entry name" value="POTASSIUM-TRANSPORTING ATPASE KDPC SUBUNIT"/>
    <property type="match status" value="1"/>
</dbReference>
<keyword evidence="13" id="KW-1185">Reference proteome</keyword>
<dbReference type="NCBIfam" id="NF001454">
    <property type="entry name" value="PRK00315.1"/>
    <property type="match status" value="1"/>
</dbReference>
<accession>A0A2T5BIZ5</accession>
<keyword evidence="2 11" id="KW-1003">Cell membrane</keyword>
<dbReference type="HAMAP" id="MF_00276">
    <property type="entry name" value="KdpC"/>
    <property type="match status" value="1"/>
</dbReference>
<name>A0A2T5BIZ5_MYCDI</name>